<gene>
    <name evidence="2" type="ORF">DASB73_010970</name>
</gene>
<dbReference type="EMBL" id="BTGC01000003">
    <property type="protein sequence ID" value="GMM50139.1"/>
    <property type="molecule type" value="Genomic_DNA"/>
</dbReference>
<comment type="caution">
    <text evidence="2">The sequence shown here is derived from an EMBL/GenBank/DDBJ whole genome shotgun (WGS) entry which is preliminary data.</text>
</comment>
<proteinExistence type="predicted"/>
<dbReference type="AlphaFoldDB" id="A0AAV5REZ3"/>
<reference evidence="2 3" key="1">
    <citation type="journal article" date="2023" name="Elife">
        <title>Identification of key yeast species and microbe-microbe interactions impacting larval growth of Drosophila in the wild.</title>
        <authorList>
            <person name="Mure A."/>
            <person name="Sugiura Y."/>
            <person name="Maeda R."/>
            <person name="Honda K."/>
            <person name="Sakurai N."/>
            <person name="Takahashi Y."/>
            <person name="Watada M."/>
            <person name="Katoh T."/>
            <person name="Gotoh A."/>
            <person name="Gotoh Y."/>
            <person name="Taniguchi I."/>
            <person name="Nakamura K."/>
            <person name="Hayashi T."/>
            <person name="Katayama T."/>
            <person name="Uemura T."/>
            <person name="Hattori Y."/>
        </authorList>
    </citation>
    <scope>NUCLEOTIDE SEQUENCE [LARGE SCALE GENOMIC DNA]</scope>
    <source>
        <strain evidence="2 3">SB-73</strain>
    </source>
</reference>
<organism evidence="2 3">
    <name type="scientific">Starmerella bacillaris</name>
    <name type="common">Yeast</name>
    <name type="synonym">Candida zemplinina</name>
    <dbReference type="NCBI Taxonomy" id="1247836"/>
    <lineage>
        <taxon>Eukaryota</taxon>
        <taxon>Fungi</taxon>
        <taxon>Dikarya</taxon>
        <taxon>Ascomycota</taxon>
        <taxon>Saccharomycotina</taxon>
        <taxon>Dipodascomycetes</taxon>
        <taxon>Dipodascales</taxon>
        <taxon>Trichomonascaceae</taxon>
        <taxon>Starmerella</taxon>
    </lineage>
</organism>
<evidence type="ECO:0000313" key="3">
    <source>
        <dbReference type="Proteomes" id="UP001362899"/>
    </source>
</evidence>
<sequence>MENFRRIHDHNYSQEDYKDYEFVEQNTNEIDVHRTRKFKKANKLNRIEPIEPAAKHLESSKSTKIPHNEQRVMHHPSRLDRIKRIEARARNHKRAHWSGYYIRVGRGSEPETGLAKALGINKRRLAYKLIRQFT</sequence>
<feature type="region of interest" description="Disordered" evidence="1">
    <location>
        <begin position="54"/>
        <end position="77"/>
    </location>
</feature>
<protein>
    <submittedName>
        <fullName evidence="2">Uncharacterized protein</fullName>
    </submittedName>
</protein>
<name>A0AAV5REZ3_STABA</name>
<evidence type="ECO:0000256" key="1">
    <source>
        <dbReference type="SAM" id="MobiDB-lite"/>
    </source>
</evidence>
<accession>A0AAV5REZ3</accession>
<dbReference type="Proteomes" id="UP001362899">
    <property type="component" value="Unassembled WGS sequence"/>
</dbReference>
<evidence type="ECO:0000313" key="2">
    <source>
        <dbReference type="EMBL" id="GMM50139.1"/>
    </source>
</evidence>
<keyword evidence="3" id="KW-1185">Reference proteome</keyword>